<dbReference type="InterPro" id="IPR036770">
    <property type="entry name" value="Ankyrin_rpt-contain_sf"/>
</dbReference>
<evidence type="ECO:0000256" key="1">
    <source>
        <dbReference type="ARBA" id="ARBA00022737"/>
    </source>
</evidence>
<keyword evidence="2 3" id="KW-0040">ANK repeat</keyword>
<dbReference type="AlphaFoldDB" id="A0A395JJF6"/>
<evidence type="ECO:0000259" key="4">
    <source>
        <dbReference type="Pfam" id="PF14062"/>
    </source>
</evidence>
<dbReference type="Pfam" id="PF14062">
    <property type="entry name" value="DUF4253"/>
    <property type="match status" value="1"/>
</dbReference>
<dbReference type="PROSITE" id="PS50088">
    <property type="entry name" value="ANK_REPEAT"/>
    <property type="match status" value="1"/>
</dbReference>
<dbReference type="InterPro" id="IPR050889">
    <property type="entry name" value="Dendritic_Spine_Reg/Scaffold"/>
</dbReference>
<dbReference type="InterPro" id="IPR002110">
    <property type="entry name" value="Ankyrin_rpt"/>
</dbReference>
<dbReference type="EMBL" id="QNRT01000005">
    <property type="protein sequence ID" value="RBP48814.1"/>
    <property type="molecule type" value="Genomic_DNA"/>
</dbReference>
<dbReference type="PANTHER" id="PTHR24166">
    <property type="entry name" value="ROLLING PEBBLES, ISOFORM B"/>
    <property type="match status" value="1"/>
</dbReference>
<gene>
    <name evidence="5" type="ORF">DFR28_105153</name>
</gene>
<dbReference type="InterPro" id="IPR025349">
    <property type="entry name" value="DUF4253"/>
</dbReference>
<organism evidence="5 6">
    <name type="scientific">Arenicella xantha</name>
    <dbReference type="NCBI Taxonomy" id="644221"/>
    <lineage>
        <taxon>Bacteria</taxon>
        <taxon>Pseudomonadati</taxon>
        <taxon>Pseudomonadota</taxon>
        <taxon>Gammaproteobacteria</taxon>
        <taxon>Arenicellales</taxon>
        <taxon>Arenicellaceae</taxon>
        <taxon>Arenicella</taxon>
    </lineage>
</organism>
<dbReference type="InParanoid" id="A0A395JJF6"/>
<reference evidence="5 6" key="1">
    <citation type="submission" date="2018-06" db="EMBL/GenBank/DDBJ databases">
        <title>Genomic Encyclopedia of Type Strains, Phase IV (KMG-IV): sequencing the most valuable type-strain genomes for metagenomic binning, comparative biology and taxonomic classification.</title>
        <authorList>
            <person name="Goeker M."/>
        </authorList>
    </citation>
    <scope>NUCLEOTIDE SEQUENCE [LARGE SCALE GENOMIC DNA]</scope>
    <source>
        <strain evidence="5 6">DSM 24032</strain>
    </source>
</reference>
<evidence type="ECO:0000256" key="2">
    <source>
        <dbReference type="ARBA" id="ARBA00023043"/>
    </source>
</evidence>
<name>A0A395JJF6_9GAMM</name>
<evidence type="ECO:0000313" key="6">
    <source>
        <dbReference type="Proteomes" id="UP000253083"/>
    </source>
</evidence>
<dbReference type="PROSITE" id="PS50297">
    <property type="entry name" value="ANK_REP_REGION"/>
    <property type="match status" value="1"/>
</dbReference>
<proteinExistence type="predicted"/>
<dbReference type="RefSeq" id="WP_147251036.1">
    <property type="nucleotide sequence ID" value="NZ_QNRT01000005.1"/>
</dbReference>
<dbReference type="PANTHER" id="PTHR24166:SF48">
    <property type="entry name" value="PROTEIN VAPYRIN"/>
    <property type="match status" value="1"/>
</dbReference>
<evidence type="ECO:0000256" key="3">
    <source>
        <dbReference type="PROSITE-ProRule" id="PRU00023"/>
    </source>
</evidence>
<protein>
    <submittedName>
        <fullName evidence="5">Ankyrin repeat protein</fullName>
    </submittedName>
</protein>
<accession>A0A395JJF6</accession>
<dbReference type="Proteomes" id="UP000253083">
    <property type="component" value="Unassembled WGS sequence"/>
</dbReference>
<dbReference type="Gene3D" id="1.25.40.20">
    <property type="entry name" value="Ankyrin repeat-containing domain"/>
    <property type="match status" value="1"/>
</dbReference>
<dbReference type="Pfam" id="PF12796">
    <property type="entry name" value="Ank_2"/>
    <property type="match status" value="1"/>
</dbReference>
<dbReference type="SMART" id="SM00248">
    <property type="entry name" value="ANK"/>
    <property type="match status" value="2"/>
</dbReference>
<dbReference type="OrthoDB" id="7029844at2"/>
<feature type="domain" description="DUF4253" evidence="4">
    <location>
        <begin position="212"/>
        <end position="290"/>
    </location>
</feature>
<sequence length="290" mass="32783">MNSKSDIELFDVAIEPWIPGAIQKIKKYCTEGANPNLVCMNASTTRGPVTKGLTLLTHSVHEGAFRVDLVGHQIRNKQLSMLTYLFENGMPYDVSKLSSAVRQQYIPAVELLLAQGIDPDRPDDDETMLMLAASLGNMDIVKMLVKAGADVHRYAFDNIEWTASFVANKAKHKDVAKWLKSQMSKEFFAKQKEVVASRNPKFRNLYKNATSAEDLSTDDIVNKLEQWDKRFGIKVKKSDGCSLSILFEALPENIEEFWDEVIDLCPDIDDNNKAVLHQLETKKSIGLWWD</sequence>
<evidence type="ECO:0000313" key="5">
    <source>
        <dbReference type="EMBL" id="RBP48814.1"/>
    </source>
</evidence>
<keyword evidence="6" id="KW-1185">Reference proteome</keyword>
<dbReference type="SUPFAM" id="SSF48403">
    <property type="entry name" value="Ankyrin repeat"/>
    <property type="match status" value="1"/>
</dbReference>
<feature type="repeat" description="ANK" evidence="3">
    <location>
        <begin position="124"/>
        <end position="152"/>
    </location>
</feature>
<comment type="caution">
    <text evidence="5">The sequence shown here is derived from an EMBL/GenBank/DDBJ whole genome shotgun (WGS) entry which is preliminary data.</text>
</comment>
<keyword evidence="1" id="KW-0677">Repeat</keyword>